<keyword evidence="4" id="KW-1185">Reference proteome</keyword>
<evidence type="ECO:0000313" key="3">
    <source>
        <dbReference type="EMBL" id="TDQ70996.1"/>
    </source>
</evidence>
<evidence type="ECO:0000259" key="2">
    <source>
        <dbReference type="PROSITE" id="PS51194"/>
    </source>
</evidence>
<dbReference type="Proteomes" id="UP000294855">
    <property type="component" value="Unassembled WGS sequence"/>
</dbReference>
<dbReference type="CDD" id="cd18032">
    <property type="entry name" value="DEXHc_RE_I_III_res"/>
    <property type="match status" value="1"/>
</dbReference>
<dbReference type="GO" id="GO:0003677">
    <property type="term" value="F:DNA binding"/>
    <property type="evidence" value="ECO:0007669"/>
    <property type="project" value="UniProtKB-KW"/>
</dbReference>
<dbReference type="Pfam" id="PF04851">
    <property type="entry name" value="ResIII"/>
    <property type="match status" value="1"/>
</dbReference>
<gene>
    <name evidence="3" type="ORF">C7391_0095</name>
</gene>
<dbReference type="Gene3D" id="3.40.50.300">
    <property type="entry name" value="P-loop containing nucleotide triphosphate hydrolases"/>
    <property type="match status" value="2"/>
</dbReference>
<dbReference type="InterPro" id="IPR001650">
    <property type="entry name" value="Helicase_C-like"/>
</dbReference>
<dbReference type="Pfam" id="PF08463">
    <property type="entry name" value="EcoEI_R_C"/>
    <property type="match status" value="1"/>
</dbReference>
<dbReference type="InterPro" id="IPR014001">
    <property type="entry name" value="Helicase_ATP-bd"/>
</dbReference>
<evidence type="ECO:0000313" key="4">
    <source>
        <dbReference type="Proteomes" id="UP000294855"/>
    </source>
</evidence>
<dbReference type="Pfam" id="PF00271">
    <property type="entry name" value="Helicase_C"/>
    <property type="match status" value="1"/>
</dbReference>
<accession>A0A484F7U7</accession>
<dbReference type="InterPro" id="IPR006935">
    <property type="entry name" value="Helicase/UvrB_N"/>
</dbReference>
<dbReference type="Gene3D" id="3.90.1570.30">
    <property type="match status" value="1"/>
</dbReference>
<dbReference type="SMART" id="SM00490">
    <property type="entry name" value="HELICc"/>
    <property type="match status" value="1"/>
</dbReference>
<dbReference type="NCBIfam" id="NF008521">
    <property type="entry name" value="PRK11448.1"/>
    <property type="match status" value="1"/>
</dbReference>
<proteinExistence type="predicted"/>
<dbReference type="SUPFAM" id="SSF52540">
    <property type="entry name" value="P-loop containing nucleoside triphosphate hydrolases"/>
    <property type="match status" value="1"/>
</dbReference>
<comment type="caution">
    <text evidence="3">The sequence shown here is derived from an EMBL/GenBank/DDBJ whole genome shotgun (WGS) entry which is preliminary data.</text>
</comment>
<dbReference type="PROSITE" id="PS51194">
    <property type="entry name" value="HELICASE_CTER"/>
    <property type="match status" value="1"/>
</dbReference>
<dbReference type="GO" id="GO:0009307">
    <property type="term" value="P:DNA restriction-modification system"/>
    <property type="evidence" value="ECO:0007669"/>
    <property type="project" value="UniProtKB-KW"/>
</dbReference>
<dbReference type="EMBL" id="SNYS01000005">
    <property type="protein sequence ID" value="TDQ70996.1"/>
    <property type="molecule type" value="Genomic_DNA"/>
</dbReference>
<dbReference type="GO" id="GO:0005524">
    <property type="term" value="F:ATP binding"/>
    <property type="evidence" value="ECO:0007669"/>
    <property type="project" value="UniProtKB-KW"/>
</dbReference>
<dbReference type="PANTHER" id="PTHR47396">
    <property type="entry name" value="TYPE I RESTRICTION ENZYME ECOKI R PROTEIN"/>
    <property type="match status" value="1"/>
</dbReference>
<feature type="domain" description="Helicase C-terminal" evidence="2">
    <location>
        <begin position="655"/>
        <end position="817"/>
    </location>
</feature>
<dbReference type="SMART" id="SM00487">
    <property type="entry name" value="DEXDc"/>
    <property type="match status" value="1"/>
</dbReference>
<organism evidence="3 4">
    <name type="scientific">Methanimicrococcus blatticola</name>
    <dbReference type="NCBI Taxonomy" id="91560"/>
    <lineage>
        <taxon>Archaea</taxon>
        <taxon>Methanobacteriati</taxon>
        <taxon>Methanobacteriota</taxon>
        <taxon>Stenosarchaea group</taxon>
        <taxon>Methanomicrobia</taxon>
        <taxon>Methanosarcinales</taxon>
        <taxon>Methanosarcinaceae</taxon>
        <taxon>Methanimicrococcus</taxon>
    </lineage>
</organism>
<dbReference type="GO" id="GO:0120545">
    <property type="term" value="F:nucleic acid conformation isomerase activity"/>
    <property type="evidence" value="ECO:0007669"/>
    <property type="project" value="UniProtKB-ARBA"/>
</dbReference>
<dbReference type="PANTHER" id="PTHR47396:SF1">
    <property type="entry name" value="ATP-DEPENDENT HELICASE IRC3-RELATED"/>
    <property type="match status" value="1"/>
</dbReference>
<dbReference type="InterPro" id="IPR050742">
    <property type="entry name" value="Helicase_Restrict-Modif_Enz"/>
</dbReference>
<dbReference type="CDD" id="cd18799">
    <property type="entry name" value="SF2_C_EcoAI-like"/>
    <property type="match status" value="1"/>
</dbReference>
<dbReference type="AlphaFoldDB" id="A0A484F7U7"/>
<dbReference type="PROSITE" id="PS51192">
    <property type="entry name" value="HELICASE_ATP_BIND_1"/>
    <property type="match status" value="1"/>
</dbReference>
<name>A0A484F7U7_9EURY</name>
<reference evidence="3 4" key="1">
    <citation type="submission" date="2019-03" db="EMBL/GenBank/DDBJ databases">
        <title>Genomic Encyclopedia of Type Strains, Phase IV (KMG-IV): sequencing the most valuable type-strain genomes for metagenomic binning, comparative biology and taxonomic classification.</title>
        <authorList>
            <person name="Goeker M."/>
        </authorList>
    </citation>
    <scope>NUCLEOTIDE SEQUENCE [LARGE SCALE GENOMIC DNA]</scope>
    <source>
        <strain evidence="3 4">DSM 13328</strain>
    </source>
</reference>
<protein>
    <submittedName>
        <fullName evidence="3">Type I restriction enzyme R subunit</fullName>
    </submittedName>
</protein>
<dbReference type="RefSeq" id="WP_133516585.1">
    <property type="nucleotide sequence ID" value="NZ_JAHDUW010000001.1"/>
</dbReference>
<sequence length="1091" mass="125469">MKSNFSFLEKDWPELAKIGQLAERNLYDDTNTALLKMGIFSEKLVQYILAMEHIREPEGYENTAANRISILKRSGLLPREISDILHVLRQKRNDAAHDNYESETAAQAMLQFTYQISVWFYQTYKTFAFKPDPFFLPENEQVSIEELKKQTELAEQRTQYLEQELEKLQSIKLPTNIEERIKISTESAQLIHKTEKQTRILIDEQLRDAGWEADSEELTYAKGVRPQSNKNIAIAEWPTDSSVSKSGYADYALFIGLQLVGIIEAKKESKDVSSDLDYQCKEYAQNIKKEHEEYVCWQSDKYRVPFLFATNGRPYLKQLSTKSGIWFLDVRRESNAPKALPNWFSPLNIKEMLETNISEANEKMKTEDERYLTDPNGLNLRPYQVEAVEASEKAIIEGKQSILLSMATGTGKTRTVLGIMYKMLKNKRFKRILFLVDRNPLGEQAMDTFQEVRLEEFTTLDSIYNINPLGLKSGMIEPEVKVQISTVQSLVQRILIADEPTVFPGDFDLIIVDEAHRGYILDKEMDEDELVFKNHKDYISKYRTVLEYFDAVKIALTATPALHTTEIFGSPVFNYGYRQAVIEGYLIPYDPPINVNTELNTQGIHYKKGEILPKIDAVTGELLNSDELEDDVDFEVEKFNKDVITESFNRTVLYNIADEYLDFSSDEKTLIFATNDAHADLIVQILKEYCSERNFSHESVMKITGATGGGDSKKTLKAIKRFKNEKYPNVAVTVDLLTTGIDVPSICNLVFLRRVRSRVLYEQMLGRATRRCDEIGKTSFKIFDAVGIYDALNSVSTMKPISSNPHATIEQLIQELDGIHDERVLRNQIQEIAAKLQRSKRTISDENLEKFRIKTDGLMPDDIIKGLLQPDVSKSYQFIQENYDFLILLEKSKETKQRYIAVSDKPDSFLSFTHGYGKNQKQPQDYLEEFKEFIDIHKDKIPALMIVCTQPASLKRDDLKKLQLILEENQFSEHELNAAWKEMTNADITADIISFIRKEALGIELVDHNDRIQRAFQELKQKHTFNKRQENLLNKIEKHLLHESVLDAQTFDEAPTFKSSGGFKMADSVFGGQLNQIIFDLNSLMYGMKGL</sequence>
<dbReference type="GO" id="GO:0005829">
    <property type="term" value="C:cytosol"/>
    <property type="evidence" value="ECO:0007669"/>
    <property type="project" value="TreeGrafter"/>
</dbReference>
<evidence type="ECO:0000259" key="1">
    <source>
        <dbReference type="PROSITE" id="PS51192"/>
    </source>
</evidence>
<dbReference type="InterPro" id="IPR013670">
    <property type="entry name" value="EcoEI_R_C_dom"/>
</dbReference>
<dbReference type="InterPro" id="IPR027417">
    <property type="entry name" value="P-loop_NTPase"/>
</dbReference>
<dbReference type="GO" id="GO:0009035">
    <property type="term" value="F:type I site-specific deoxyribonuclease activity"/>
    <property type="evidence" value="ECO:0007669"/>
    <property type="project" value="UniProtKB-EC"/>
</dbReference>
<dbReference type="OrthoDB" id="11644at2157"/>
<feature type="domain" description="Helicase ATP-binding" evidence="1">
    <location>
        <begin position="393"/>
        <end position="578"/>
    </location>
</feature>